<name>A0AA40CVE7_9PEZI</name>
<feature type="compositionally biased region" description="Basic and acidic residues" evidence="2">
    <location>
        <begin position="160"/>
        <end position="170"/>
    </location>
</feature>
<accession>A0AA40CVE7</accession>
<dbReference type="EMBL" id="JAULSV010000002">
    <property type="protein sequence ID" value="KAK0652985.1"/>
    <property type="molecule type" value="Genomic_DNA"/>
</dbReference>
<evidence type="ECO:0000256" key="1">
    <source>
        <dbReference type="ARBA" id="ARBA00038090"/>
    </source>
</evidence>
<evidence type="ECO:0000313" key="5">
    <source>
        <dbReference type="Proteomes" id="UP001174936"/>
    </source>
</evidence>
<sequence>MASEDPFEDVLNLEEQFYQEGYRQGEEDGARAGLVEGRGLGLEKGFQKFFESGKLYGRAIVWANRLPTTAKPGQQTNEPDNMENQSGESSAQKTPDDGAQQPEHLSALPRNARLEKHITTLYALVESESLSTENTDEAVNDFDDRLKRAQGKAKVIEGLVGERHAKDVTKGPDSPGPSKVKLEM</sequence>
<organism evidence="4 5">
    <name type="scientific">Cercophora newfieldiana</name>
    <dbReference type="NCBI Taxonomy" id="92897"/>
    <lineage>
        <taxon>Eukaryota</taxon>
        <taxon>Fungi</taxon>
        <taxon>Dikarya</taxon>
        <taxon>Ascomycota</taxon>
        <taxon>Pezizomycotina</taxon>
        <taxon>Sordariomycetes</taxon>
        <taxon>Sordariomycetidae</taxon>
        <taxon>Sordariales</taxon>
        <taxon>Lasiosphaeriaceae</taxon>
        <taxon>Cercophora</taxon>
    </lineage>
</organism>
<dbReference type="Pfam" id="PF09811">
    <property type="entry name" value="Yae1_N"/>
    <property type="match status" value="1"/>
</dbReference>
<evidence type="ECO:0000259" key="3">
    <source>
        <dbReference type="Pfam" id="PF09811"/>
    </source>
</evidence>
<evidence type="ECO:0000256" key="2">
    <source>
        <dbReference type="SAM" id="MobiDB-lite"/>
    </source>
</evidence>
<comment type="similarity">
    <text evidence="1">Belongs to the LTO1 family.</text>
</comment>
<evidence type="ECO:0000313" key="4">
    <source>
        <dbReference type="EMBL" id="KAK0652985.1"/>
    </source>
</evidence>
<protein>
    <recommendedName>
        <fullName evidence="3">Essential protein Yae1 N-terminal domain-containing protein</fullName>
    </recommendedName>
</protein>
<dbReference type="AlphaFoldDB" id="A0AA40CVE7"/>
<dbReference type="PANTHER" id="PTHR28532">
    <property type="entry name" value="GEO13458P1"/>
    <property type="match status" value="1"/>
</dbReference>
<dbReference type="InterPro" id="IPR019191">
    <property type="entry name" value="Essential_protein_Yae1_N"/>
</dbReference>
<feature type="compositionally biased region" description="Polar residues" evidence="2">
    <location>
        <begin position="71"/>
        <end position="93"/>
    </location>
</feature>
<dbReference type="InterPro" id="IPR052436">
    <property type="entry name" value="LTO1_adapter"/>
</dbReference>
<keyword evidence="5" id="KW-1185">Reference proteome</keyword>
<reference evidence="4" key="1">
    <citation type="submission" date="2023-06" db="EMBL/GenBank/DDBJ databases">
        <title>Genome-scale phylogeny and comparative genomics of the fungal order Sordariales.</title>
        <authorList>
            <consortium name="Lawrence Berkeley National Laboratory"/>
            <person name="Hensen N."/>
            <person name="Bonometti L."/>
            <person name="Westerberg I."/>
            <person name="Brannstrom I.O."/>
            <person name="Guillou S."/>
            <person name="Cros-Aarteil S."/>
            <person name="Calhoun S."/>
            <person name="Haridas S."/>
            <person name="Kuo A."/>
            <person name="Mondo S."/>
            <person name="Pangilinan J."/>
            <person name="Riley R."/>
            <person name="Labutti K."/>
            <person name="Andreopoulos B."/>
            <person name="Lipzen A."/>
            <person name="Chen C."/>
            <person name="Yanf M."/>
            <person name="Daum C."/>
            <person name="Ng V."/>
            <person name="Clum A."/>
            <person name="Steindorff A."/>
            <person name="Ohm R."/>
            <person name="Martin F."/>
            <person name="Silar P."/>
            <person name="Natvig D."/>
            <person name="Lalanne C."/>
            <person name="Gautier V."/>
            <person name="Ament-Velasquez S.L."/>
            <person name="Kruys A."/>
            <person name="Hutchinson M.I."/>
            <person name="Powell A.J."/>
            <person name="Barry K."/>
            <person name="Miller A.N."/>
            <person name="Grigoriev I.V."/>
            <person name="Debuchy R."/>
            <person name="Gladieux P."/>
            <person name="Thoren M.H."/>
            <person name="Johannesson H."/>
        </authorList>
    </citation>
    <scope>NUCLEOTIDE SEQUENCE</scope>
    <source>
        <strain evidence="4">SMH2532-1</strain>
    </source>
</reference>
<dbReference type="PANTHER" id="PTHR28532:SF1">
    <property type="entry name" value="ORAL CANCER OVEREXPRESSED 1"/>
    <property type="match status" value="1"/>
</dbReference>
<feature type="region of interest" description="Disordered" evidence="2">
    <location>
        <begin position="67"/>
        <end position="112"/>
    </location>
</feature>
<dbReference type="Proteomes" id="UP001174936">
    <property type="component" value="Unassembled WGS sequence"/>
</dbReference>
<proteinExistence type="inferred from homology"/>
<feature type="domain" description="Essential protein Yae1 N-terminal" evidence="3">
    <location>
        <begin position="21"/>
        <end position="59"/>
    </location>
</feature>
<comment type="caution">
    <text evidence="4">The sequence shown here is derived from an EMBL/GenBank/DDBJ whole genome shotgun (WGS) entry which is preliminary data.</text>
</comment>
<gene>
    <name evidence="4" type="ORF">B0T16DRAFT_108914</name>
</gene>
<feature type="region of interest" description="Disordered" evidence="2">
    <location>
        <begin position="160"/>
        <end position="184"/>
    </location>
</feature>